<dbReference type="RefSeq" id="XP_046593102.1">
    <property type="nucleotide sequence ID" value="XM_046737146.1"/>
</dbReference>
<evidence type="ECO:0000313" key="8">
    <source>
        <dbReference type="RefSeq" id="XP_046593102.1"/>
    </source>
</evidence>
<evidence type="ECO:0000313" key="7">
    <source>
        <dbReference type="RefSeq" id="XP_015514394.1"/>
    </source>
</evidence>
<keyword evidence="3" id="KW-0862">Zinc</keyword>
<dbReference type="InterPro" id="IPR036236">
    <property type="entry name" value="Znf_C2H2_sf"/>
</dbReference>
<feature type="domain" description="CHHC U11-48K-type" evidence="5">
    <location>
        <begin position="48"/>
        <end position="75"/>
    </location>
</feature>
<dbReference type="PROSITE" id="PS51800">
    <property type="entry name" value="ZF_CHHC_U11_48K"/>
    <property type="match status" value="2"/>
</dbReference>
<organism evidence="6 7">
    <name type="scientific">Neodiprion lecontei</name>
    <name type="common">Redheaded pine sawfly</name>
    <dbReference type="NCBI Taxonomy" id="441921"/>
    <lineage>
        <taxon>Eukaryota</taxon>
        <taxon>Metazoa</taxon>
        <taxon>Ecdysozoa</taxon>
        <taxon>Arthropoda</taxon>
        <taxon>Hexapoda</taxon>
        <taxon>Insecta</taxon>
        <taxon>Pterygota</taxon>
        <taxon>Neoptera</taxon>
        <taxon>Endopterygota</taxon>
        <taxon>Hymenoptera</taxon>
        <taxon>Tenthredinoidea</taxon>
        <taxon>Diprionidae</taxon>
        <taxon>Diprioninae</taxon>
        <taxon>Neodiprion</taxon>
    </lineage>
</organism>
<dbReference type="InParanoid" id="A0A6J0BHY8"/>
<dbReference type="AlphaFoldDB" id="A0A6J0BHY8"/>
<accession>A0A6J0BHY8</accession>
<dbReference type="OrthoDB" id="5839404at2759"/>
<keyword evidence="6" id="KW-1185">Reference proteome</keyword>
<dbReference type="InterPro" id="IPR022776">
    <property type="entry name" value="TRM13/UPF0224_CHHC_Znf_dom"/>
</dbReference>
<feature type="compositionally biased region" description="Low complexity" evidence="4">
    <location>
        <begin position="185"/>
        <end position="194"/>
    </location>
</feature>
<evidence type="ECO:0000256" key="2">
    <source>
        <dbReference type="ARBA" id="ARBA00022771"/>
    </source>
</evidence>
<dbReference type="PANTHER" id="PTHR21402:SF5">
    <property type="entry name" value="GAMETOCYTE SPECIFIC FACTOR 1"/>
    <property type="match status" value="1"/>
</dbReference>
<evidence type="ECO:0000313" key="6">
    <source>
        <dbReference type="Proteomes" id="UP000829291"/>
    </source>
</evidence>
<dbReference type="RefSeq" id="XP_015514394.1">
    <property type="nucleotide sequence ID" value="XM_015658908.1"/>
</dbReference>
<sequence length="236" mass="26236">MPTSHPLTGGPDPESLLTCPYNASHRLARKRMQFHLTKCRKAYPLSKKQTCPFNATHLVNEQEFLFHLETCSNRGIVDNFTYITQDENHAIQSLPEPDLPDSEENWDNDNCGTYDAAVNVAEAPIIHTLIGATPSERKKFRVQERQRFRALDESISVVKVEPKAAKEKEFPDDQPLRQPTTLPKSLSSQSSAGGDAAGSSGGQSSTALHPEPQPGPSYQDDGFVLYQPKGRGKRRH</sequence>
<keyword evidence="2" id="KW-0863">Zinc-finger</keyword>
<evidence type="ECO:0000256" key="1">
    <source>
        <dbReference type="ARBA" id="ARBA00022723"/>
    </source>
</evidence>
<dbReference type="InterPro" id="IPR051591">
    <property type="entry name" value="UPF0224_FAM112_RNA_Proc"/>
</dbReference>
<protein>
    <submittedName>
        <fullName evidence="7 8">Gametocyte-specific factor 1 homolog</fullName>
    </submittedName>
</protein>
<dbReference type="GO" id="GO:0008270">
    <property type="term" value="F:zinc ion binding"/>
    <property type="evidence" value="ECO:0007669"/>
    <property type="project" value="UniProtKB-KW"/>
</dbReference>
<dbReference type="Pfam" id="PF05253">
    <property type="entry name" value="zf-U11-48K"/>
    <property type="match status" value="2"/>
</dbReference>
<proteinExistence type="predicted"/>
<evidence type="ECO:0000259" key="5">
    <source>
        <dbReference type="PROSITE" id="PS51800"/>
    </source>
</evidence>
<feature type="domain" description="CHHC U11-48K-type" evidence="5">
    <location>
        <begin position="16"/>
        <end position="43"/>
    </location>
</feature>
<dbReference type="GeneID" id="107220345"/>
<reference evidence="7" key="1">
    <citation type="submission" date="2025-04" db="UniProtKB">
        <authorList>
            <consortium name="RefSeq"/>
        </authorList>
    </citation>
    <scope>IDENTIFICATION</scope>
    <source>
        <tissue evidence="8">Thorax and Abdomen</tissue>
        <tissue evidence="7">Whole body</tissue>
    </source>
</reference>
<name>A0A6J0BHY8_NEOLC</name>
<feature type="region of interest" description="Disordered" evidence="4">
    <location>
        <begin position="164"/>
        <end position="236"/>
    </location>
</feature>
<feature type="compositionally biased region" description="Basic and acidic residues" evidence="4">
    <location>
        <begin position="164"/>
        <end position="175"/>
    </location>
</feature>
<evidence type="ECO:0000256" key="4">
    <source>
        <dbReference type="SAM" id="MobiDB-lite"/>
    </source>
</evidence>
<evidence type="ECO:0000256" key="3">
    <source>
        <dbReference type="ARBA" id="ARBA00022833"/>
    </source>
</evidence>
<dbReference type="Proteomes" id="UP000829291">
    <property type="component" value="Chromosome 4"/>
</dbReference>
<keyword evidence="1" id="KW-0479">Metal-binding</keyword>
<dbReference type="KEGG" id="nlo:107220345"/>
<dbReference type="SUPFAM" id="SSF57667">
    <property type="entry name" value="beta-beta-alpha zinc fingers"/>
    <property type="match status" value="1"/>
</dbReference>
<dbReference type="PANTHER" id="PTHR21402">
    <property type="entry name" value="GAMETOCYTE SPECIFIC FACTOR 1-RELATED"/>
    <property type="match status" value="1"/>
</dbReference>
<gene>
    <name evidence="7 8" type="primary">LOC107220345</name>
</gene>